<keyword evidence="1" id="KW-0732">Signal</keyword>
<dbReference type="InterPro" id="IPR021302">
    <property type="entry name" value="DUF2780_VcgC/VcgE"/>
</dbReference>
<evidence type="ECO:0000313" key="2">
    <source>
        <dbReference type="EMBL" id="MCT7945296.1"/>
    </source>
</evidence>
<dbReference type="EMBL" id="JAMTCC010000010">
    <property type="protein sequence ID" value="MCT7945296.1"/>
    <property type="molecule type" value="Genomic_DNA"/>
</dbReference>
<keyword evidence="3" id="KW-1185">Reference proteome</keyword>
<dbReference type="RefSeq" id="WP_261272363.1">
    <property type="nucleotide sequence ID" value="NZ_JAMTCC010000010.1"/>
</dbReference>
<feature type="chain" id="PRO_5040758503" evidence="1">
    <location>
        <begin position="23"/>
        <end position="176"/>
    </location>
</feature>
<feature type="signal peptide" evidence="1">
    <location>
        <begin position="1"/>
        <end position="22"/>
    </location>
</feature>
<dbReference type="Pfam" id="PF11075">
    <property type="entry name" value="DUF2780"/>
    <property type="match status" value="1"/>
</dbReference>
<gene>
    <name evidence="2" type="ORF">NE536_07905</name>
</gene>
<dbReference type="Proteomes" id="UP001155604">
    <property type="component" value="Unassembled WGS sequence"/>
</dbReference>
<sequence length="176" mass="17759">MKHTLTLSIFLGTCILAVPASAGWLDNLAGTQAKTEKAATTAAATQSNDLVGNVMSQLGLNQTQAEGGLGSLLGLAQSSLGTTDYSKLAASIPNADSLLAAAPKLDSTSGVSGLLSKAGNLGSSLQGSAMVLDAFEKLGISKDLAMPMINIAKSYLETNGTEGTSDLLMKGLNSLL</sequence>
<organism evidence="2 3">
    <name type="scientific">Shewanella septentrionalis</name>
    <dbReference type="NCBI Taxonomy" id="2952223"/>
    <lineage>
        <taxon>Bacteria</taxon>
        <taxon>Pseudomonadati</taxon>
        <taxon>Pseudomonadota</taxon>
        <taxon>Gammaproteobacteria</taxon>
        <taxon>Alteromonadales</taxon>
        <taxon>Shewanellaceae</taxon>
        <taxon>Shewanella</taxon>
    </lineage>
</organism>
<reference evidence="2" key="1">
    <citation type="journal article" date="2023" name="Int. J. Syst. Evol. Microbiol.">
        <title>&lt;i&gt;Shewanella septentrionalis&lt;/i&gt; sp. nov. and &lt;i&gt;Shewanella holmiensis&lt;/i&gt; sp. nov., isolated from Baltic Sea water and sediments.</title>
        <authorList>
            <person name="Martin-Rodriguez A.J."/>
            <person name="Thorell K."/>
            <person name="Joffre E."/>
            <person name="Jensie-Markopoulos S."/>
            <person name="Moore E.R.B."/>
            <person name="Sjoling A."/>
        </authorList>
    </citation>
    <scope>NUCLEOTIDE SEQUENCE</scope>
    <source>
        <strain evidence="2">SP1W3</strain>
    </source>
</reference>
<protein>
    <submittedName>
        <fullName evidence="2">DUF2780 domain-containing protein</fullName>
    </submittedName>
</protein>
<comment type="caution">
    <text evidence="2">The sequence shown here is derived from an EMBL/GenBank/DDBJ whole genome shotgun (WGS) entry which is preliminary data.</text>
</comment>
<evidence type="ECO:0000313" key="3">
    <source>
        <dbReference type="Proteomes" id="UP001155604"/>
    </source>
</evidence>
<evidence type="ECO:0000256" key="1">
    <source>
        <dbReference type="SAM" id="SignalP"/>
    </source>
</evidence>
<dbReference type="AlphaFoldDB" id="A0A9X2WTZ5"/>
<proteinExistence type="predicted"/>
<accession>A0A9X2WTZ5</accession>
<name>A0A9X2WTZ5_9GAMM</name>